<evidence type="ECO:0000259" key="2">
    <source>
        <dbReference type="Pfam" id="PF05232"/>
    </source>
</evidence>
<feature type="domain" description="Chlorhexidine efflux transporter" evidence="2">
    <location>
        <begin position="2"/>
        <end position="62"/>
    </location>
</feature>
<keyword evidence="4" id="KW-1185">Reference proteome</keyword>
<reference evidence="4" key="1">
    <citation type="journal article" date="2019" name="Int. J. Syst. Evol. Microbiol.">
        <title>The Global Catalogue of Microorganisms (GCM) 10K type strain sequencing project: providing services to taxonomists for standard genome sequencing and annotation.</title>
        <authorList>
            <consortium name="The Broad Institute Genomics Platform"/>
            <consortium name="The Broad Institute Genome Sequencing Center for Infectious Disease"/>
            <person name="Wu L."/>
            <person name="Ma J."/>
        </authorList>
    </citation>
    <scope>NUCLEOTIDE SEQUENCE [LARGE SCALE GENOMIC DNA]</scope>
    <source>
        <strain evidence="4">KCTC 12861</strain>
    </source>
</reference>
<keyword evidence="1" id="KW-0812">Transmembrane</keyword>
<name>A0ABQ3E5R2_9HYPH</name>
<feature type="transmembrane region" description="Helical" evidence="1">
    <location>
        <begin position="37"/>
        <end position="58"/>
    </location>
</feature>
<dbReference type="NCBIfam" id="NF033664">
    <property type="entry name" value="PACE_transport"/>
    <property type="match status" value="1"/>
</dbReference>
<proteinExistence type="predicted"/>
<feature type="transmembrane region" description="Helical" evidence="1">
    <location>
        <begin position="112"/>
        <end position="129"/>
    </location>
</feature>
<dbReference type="EMBL" id="BMXE01000001">
    <property type="protein sequence ID" value="GHB20391.1"/>
    <property type="molecule type" value="Genomic_DNA"/>
</dbReference>
<evidence type="ECO:0000256" key="1">
    <source>
        <dbReference type="SAM" id="Phobius"/>
    </source>
</evidence>
<evidence type="ECO:0000313" key="3">
    <source>
        <dbReference type="EMBL" id="GHB20391.1"/>
    </source>
</evidence>
<feature type="transmembrane region" description="Helical" evidence="1">
    <location>
        <begin position="78"/>
        <end position="100"/>
    </location>
</feature>
<organism evidence="3 4">
    <name type="scientific">Pseudovibrio japonicus</name>
    <dbReference type="NCBI Taxonomy" id="366534"/>
    <lineage>
        <taxon>Bacteria</taxon>
        <taxon>Pseudomonadati</taxon>
        <taxon>Pseudomonadota</taxon>
        <taxon>Alphaproteobacteria</taxon>
        <taxon>Hyphomicrobiales</taxon>
        <taxon>Stappiaceae</taxon>
        <taxon>Pseudovibrio</taxon>
    </lineage>
</organism>
<accession>A0ABQ3E5R2</accession>
<keyword evidence="1" id="KW-0472">Membrane</keyword>
<dbReference type="InterPro" id="IPR007896">
    <property type="entry name" value="BTP_bacteria"/>
</dbReference>
<dbReference type="InterPro" id="IPR058208">
    <property type="entry name" value="PACE"/>
</dbReference>
<comment type="caution">
    <text evidence="3">The sequence shown here is derived from an EMBL/GenBank/DDBJ whole genome shotgun (WGS) entry which is preliminary data.</text>
</comment>
<sequence length="141" mass="16084">MRSFWDRIRHTVMFETIALSIVAVFGSWLTGHSLQEIGAIGLALSLIAMGWNLVYNWFFDKWYISSRGSKPRTVPIRIMHAVLFEGGLLGVGILLIMWWLQLGFVDALLLDIGYATFFLVYAFVYNWVYDVVFPVPSTKAA</sequence>
<evidence type="ECO:0000313" key="4">
    <source>
        <dbReference type="Proteomes" id="UP000637980"/>
    </source>
</evidence>
<keyword evidence="1" id="KW-1133">Transmembrane helix</keyword>
<feature type="transmembrane region" description="Helical" evidence="1">
    <location>
        <begin position="12"/>
        <end position="31"/>
    </location>
</feature>
<dbReference type="Proteomes" id="UP000637980">
    <property type="component" value="Unassembled WGS sequence"/>
</dbReference>
<gene>
    <name evidence="3" type="ORF">GCM10007094_05460</name>
</gene>
<protein>
    <submittedName>
        <fullName evidence="3">Membrane protein</fullName>
    </submittedName>
</protein>
<dbReference type="RefSeq" id="WP_189435143.1">
    <property type="nucleotide sequence ID" value="NZ_BMXE01000001.1"/>
</dbReference>
<dbReference type="Pfam" id="PF05232">
    <property type="entry name" value="BTP"/>
    <property type="match status" value="2"/>
</dbReference>
<feature type="domain" description="Chlorhexidine efflux transporter" evidence="2">
    <location>
        <begin position="72"/>
        <end position="134"/>
    </location>
</feature>